<keyword evidence="4 5" id="KW-0460">Magnesium</keyword>
<evidence type="ECO:0000313" key="6">
    <source>
        <dbReference type="EMBL" id="KPH82828.1"/>
    </source>
</evidence>
<dbReference type="EMBL" id="LGSZ01000010">
    <property type="protein sequence ID" value="KPH82828.1"/>
    <property type="molecule type" value="Genomic_DNA"/>
</dbReference>
<dbReference type="PROSITE" id="PS00630">
    <property type="entry name" value="IMP_2"/>
    <property type="match status" value="1"/>
</dbReference>
<dbReference type="Gene3D" id="3.40.190.80">
    <property type="match status" value="1"/>
</dbReference>
<dbReference type="GO" id="GO:0046854">
    <property type="term" value="P:phosphatidylinositol phosphate biosynthetic process"/>
    <property type="evidence" value="ECO:0007669"/>
    <property type="project" value="InterPro"/>
</dbReference>
<evidence type="ECO:0000256" key="5">
    <source>
        <dbReference type="PIRSR" id="PIRSR600760-2"/>
    </source>
</evidence>
<dbReference type="Gene3D" id="3.30.540.10">
    <property type="entry name" value="Fructose-1,6-Bisphosphatase, subunit A, domain 1"/>
    <property type="match status" value="1"/>
</dbReference>
<protein>
    <submittedName>
        <fullName evidence="6">Inositol monophosphatase</fullName>
    </submittedName>
</protein>
<evidence type="ECO:0000256" key="2">
    <source>
        <dbReference type="ARBA" id="ARBA00022723"/>
    </source>
</evidence>
<gene>
    <name evidence="6" type="ORF">AE618_01830</name>
</gene>
<organism evidence="6 7">
    <name type="scientific">Bosea vaviloviae</name>
    <dbReference type="NCBI Taxonomy" id="1526658"/>
    <lineage>
        <taxon>Bacteria</taxon>
        <taxon>Pseudomonadati</taxon>
        <taxon>Pseudomonadota</taxon>
        <taxon>Alphaproteobacteria</taxon>
        <taxon>Hyphomicrobiales</taxon>
        <taxon>Boseaceae</taxon>
        <taxon>Bosea</taxon>
    </lineage>
</organism>
<dbReference type="PROSITE" id="PS00629">
    <property type="entry name" value="IMP_1"/>
    <property type="match status" value="1"/>
</dbReference>
<keyword evidence="2 5" id="KW-0479">Metal-binding</keyword>
<dbReference type="RefSeq" id="WP_054207348.1">
    <property type="nucleotide sequence ID" value="NZ_LGSZ01000010.1"/>
</dbReference>
<sequence length="275" mass="28851">MSPPPLPIAPDLLKAVRESCLEAGEIAVDLFRPGEKTAARTWSKSGGSPVTEADIGVDTFLRIRLSVLLPEAAWLSEETVDDALRLSRRFVWVVDPIDGTRAYMSGSPDWAVCVALLDEGVPILGVVHAPACDATYQALRGGGAQRNSAAISATTTTSLAGSRIAGPKPMLDALARSETFEQADKIPSLALRLTRIADGTIDAGLISADARDWDLAAADLILQEAGGLLSGGSGEAVVYNRETPVHGMLVASGSGLAEPLISALQRMRDGQPQRS</sequence>
<dbReference type="Pfam" id="PF00459">
    <property type="entry name" value="Inositol_P"/>
    <property type="match status" value="1"/>
</dbReference>
<accession>A0A0N1F801</accession>
<evidence type="ECO:0000256" key="4">
    <source>
        <dbReference type="ARBA" id="ARBA00022842"/>
    </source>
</evidence>
<dbReference type="InterPro" id="IPR000760">
    <property type="entry name" value="Inositol_monophosphatase-like"/>
</dbReference>
<feature type="binding site" evidence="5">
    <location>
        <position position="97"/>
    </location>
    <ligand>
        <name>Mg(2+)</name>
        <dbReference type="ChEBI" id="CHEBI:18420"/>
        <label>1</label>
        <note>catalytic</note>
    </ligand>
</feature>
<feature type="binding site" evidence="5">
    <location>
        <position position="95"/>
    </location>
    <ligand>
        <name>Mg(2+)</name>
        <dbReference type="ChEBI" id="CHEBI:18420"/>
        <label>1</label>
        <note>catalytic</note>
    </ligand>
</feature>
<proteinExistence type="inferred from homology"/>
<keyword evidence="7" id="KW-1185">Reference proteome</keyword>
<dbReference type="PATRIC" id="fig|1526658.3.peg.1827"/>
<dbReference type="GO" id="GO:0006020">
    <property type="term" value="P:inositol metabolic process"/>
    <property type="evidence" value="ECO:0007669"/>
    <property type="project" value="TreeGrafter"/>
</dbReference>
<dbReference type="GO" id="GO:0007165">
    <property type="term" value="P:signal transduction"/>
    <property type="evidence" value="ECO:0007669"/>
    <property type="project" value="TreeGrafter"/>
</dbReference>
<dbReference type="InterPro" id="IPR020583">
    <property type="entry name" value="Inositol_monoP_metal-BS"/>
</dbReference>
<comment type="cofactor">
    <cofactor evidence="5">
        <name>Mg(2+)</name>
        <dbReference type="ChEBI" id="CHEBI:18420"/>
    </cofactor>
</comment>
<dbReference type="AlphaFoldDB" id="A0A0N1F801"/>
<reference evidence="6 7" key="1">
    <citation type="submission" date="2015-07" db="EMBL/GenBank/DDBJ databases">
        <title>Whole genome sequencing of Bosea vaviloviae isolated from cave pool.</title>
        <authorList>
            <person name="Tan N.E.H."/>
            <person name="Lee Y.P."/>
            <person name="Gan H.M."/>
            <person name="Barton H."/>
            <person name="Savka M.A."/>
        </authorList>
    </citation>
    <scope>NUCLEOTIDE SEQUENCE [LARGE SCALE GENOMIC DNA]</scope>
    <source>
        <strain evidence="6 7">SD260</strain>
    </source>
</reference>
<feature type="binding site" evidence="5">
    <location>
        <position position="77"/>
    </location>
    <ligand>
        <name>Mg(2+)</name>
        <dbReference type="ChEBI" id="CHEBI:18420"/>
        <label>1</label>
        <note>catalytic</note>
    </ligand>
</feature>
<dbReference type="CDD" id="cd01638">
    <property type="entry name" value="CysQ"/>
    <property type="match status" value="1"/>
</dbReference>
<feature type="binding site" evidence="5">
    <location>
        <position position="214"/>
    </location>
    <ligand>
        <name>Mg(2+)</name>
        <dbReference type="ChEBI" id="CHEBI:18420"/>
        <label>1</label>
        <note>catalytic</note>
    </ligand>
</feature>
<evidence type="ECO:0000313" key="7">
    <source>
        <dbReference type="Proteomes" id="UP000037822"/>
    </source>
</evidence>
<evidence type="ECO:0000256" key="3">
    <source>
        <dbReference type="ARBA" id="ARBA00022801"/>
    </source>
</evidence>
<dbReference type="GO" id="GO:0046872">
    <property type="term" value="F:metal ion binding"/>
    <property type="evidence" value="ECO:0007669"/>
    <property type="project" value="UniProtKB-KW"/>
</dbReference>
<dbReference type="PANTHER" id="PTHR20854:SF4">
    <property type="entry name" value="INOSITOL-1-MONOPHOSPHATASE-RELATED"/>
    <property type="match status" value="1"/>
</dbReference>
<dbReference type="OrthoDB" id="9785695at2"/>
<name>A0A0N1F801_9HYPH</name>
<evidence type="ECO:0000256" key="1">
    <source>
        <dbReference type="ARBA" id="ARBA00009759"/>
    </source>
</evidence>
<dbReference type="GO" id="GO:0008934">
    <property type="term" value="F:inositol monophosphate 1-phosphatase activity"/>
    <property type="evidence" value="ECO:0007669"/>
    <property type="project" value="TreeGrafter"/>
</dbReference>
<comment type="caution">
    <text evidence="6">The sequence shown here is derived from an EMBL/GenBank/DDBJ whole genome shotgun (WGS) entry which is preliminary data.</text>
</comment>
<dbReference type="PRINTS" id="PR00377">
    <property type="entry name" value="IMPHPHTASES"/>
</dbReference>
<feature type="binding site" evidence="5">
    <location>
        <position position="98"/>
    </location>
    <ligand>
        <name>Mg(2+)</name>
        <dbReference type="ChEBI" id="CHEBI:18420"/>
        <label>1</label>
        <note>catalytic</note>
    </ligand>
</feature>
<keyword evidence="3" id="KW-0378">Hydrolase</keyword>
<dbReference type="PANTHER" id="PTHR20854">
    <property type="entry name" value="INOSITOL MONOPHOSPHATASE"/>
    <property type="match status" value="1"/>
</dbReference>
<dbReference type="InterPro" id="IPR020550">
    <property type="entry name" value="Inositol_monophosphatase_CS"/>
</dbReference>
<comment type="similarity">
    <text evidence="1">Belongs to the inositol monophosphatase superfamily.</text>
</comment>
<dbReference type="SUPFAM" id="SSF56655">
    <property type="entry name" value="Carbohydrate phosphatase"/>
    <property type="match status" value="1"/>
</dbReference>
<dbReference type="Proteomes" id="UP000037822">
    <property type="component" value="Unassembled WGS sequence"/>
</dbReference>